<sequence>MPVPVFNALIQADVEIDLLQDMNRDKPGNYCTGLLYPTHGEPTLVEVPARLGVHSVRSPYDLDATVWIGLGNGPSASSFDADSCAMTVHRWPADEIQPLDHSYTIFCASQGSEKYGGGNHEQPFNDCVNKLTAAAARLWRGNLVVLRSSAHSGTKSRYDMGISDMSERDIYLVDAIIRGCATTRLTVSSLTRWQTHPRRPIRQEHCVIFLLLDKSRQFCVDSNTMAPVSPLPPSVLDTILASLPWPALMACAQTNHLFRQYAKRIFQRRLSRRLAYVLLGRVTTSSQRQATASAFLRLLETTDGVVTGSLPLALLTFTEESDDENEIDNINVLVPMHFTNEWFQFIIAGLGFNW</sequence>
<organism evidence="1 2">
    <name type="scientific">Mycena chlorophos</name>
    <name type="common">Agaric fungus</name>
    <name type="synonym">Agaricus chlorophos</name>
    <dbReference type="NCBI Taxonomy" id="658473"/>
    <lineage>
        <taxon>Eukaryota</taxon>
        <taxon>Fungi</taxon>
        <taxon>Dikarya</taxon>
        <taxon>Basidiomycota</taxon>
        <taxon>Agaricomycotina</taxon>
        <taxon>Agaricomycetes</taxon>
        <taxon>Agaricomycetidae</taxon>
        <taxon>Agaricales</taxon>
        <taxon>Marasmiineae</taxon>
        <taxon>Mycenaceae</taxon>
        <taxon>Mycena</taxon>
    </lineage>
</organism>
<evidence type="ECO:0000313" key="2">
    <source>
        <dbReference type="Proteomes" id="UP000815677"/>
    </source>
</evidence>
<evidence type="ECO:0008006" key="3">
    <source>
        <dbReference type="Google" id="ProtNLM"/>
    </source>
</evidence>
<name>A0ABQ0KZH1_MYCCL</name>
<reference evidence="1" key="1">
    <citation type="submission" date="2014-09" db="EMBL/GenBank/DDBJ databases">
        <title>Genome sequence of the luminous mushroom Mycena chlorophos for searching fungal bioluminescence genes.</title>
        <authorList>
            <person name="Tanaka Y."/>
            <person name="Kasuga D."/>
            <person name="Oba Y."/>
            <person name="Hase S."/>
            <person name="Sato K."/>
            <person name="Oba Y."/>
            <person name="Sakakibara Y."/>
        </authorList>
    </citation>
    <scope>NUCLEOTIDE SEQUENCE</scope>
</reference>
<evidence type="ECO:0000313" key="1">
    <source>
        <dbReference type="EMBL" id="GAT44294.1"/>
    </source>
</evidence>
<accession>A0ABQ0KZH1</accession>
<gene>
    <name evidence="1" type="ORF">MCHLO_01932</name>
</gene>
<dbReference type="EMBL" id="DF839651">
    <property type="protein sequence ID" value="GAT44294.1"/>
    <property type="molecule type" value="Genomic_DNA"/>
</dbReference>
<dbReference type="Proteomes" id="UP000815677">
    <property type="component" value="Unassembled WGS sequence"/>
</dbReference>
<protein>
    <recommendedName>
        <fullName evidence="3">F-box domain-containing protein</fullName>
    </recommendedName>
</protein>
<dbReference type="InterPro" id="IPR036047">
    <property type="entry name" value="F-box-like_dom_sf"/>
</dbReference>
<keyword evidence="2" id="KW-1185">Reference proteome</keyword>
<proteinExistence type="predicted"/>
<dbReference type="SUPFAM" id="SSF81383">
    <property type="entry name" value="F-box domain"/>
    <property type="match status" value="1"/>
</dbReference>